<gene>
    <name evidence="2" type="ORF">ACFPCY_04695</name>
</gene>
<dbReference type="EMBL" id="JBHSIT010000001">
    <property type="protein sequence ID" value="MFC4906605.1"/>
    <property type="molecule type" value="Genomic_DNA"/>
</dbReference>
<protein>
    <submittedName>
        <fullName evidence="2">Uncharacterized protein</fullName>
    </submittedName>
</protein>
<dbReference type="Proteomes" id="UP001595872">
    <property type="component" value="Unassembled WGS sequence"/>
</dbReference>
<keyword evidence="3" id="KW-1185">Reference proteome</keyword>
<accession>A0ABV9TR73</accession>
<evidence type="ECO:0000313" key="2">
    <source>
        <dbReference type="EMBL" id="MFC4906605.1"/>
    </source>
</evidence>
<name>A0ABV9TR73_9ACTN</name>
<dbReference type="RefSeq" id="WP_378252290.1">
    <property type="nucleotide sequence ID" value="NZ_JBHSIT010000001.1"/>
</dbReference>
<feature type="compositionally biased region" description="Basic and acidic residues" evidence="1">
    <location>
        <begin position="77"/>
        <end position="90"/>
    </location>
</feature>
<evidence type="ECO:0000256" key="1">
    <source>
        <dbReference type="SAM" id="MobiDB-lite"/>
    </source>
</evidence>
<comment type="caution">
    <text evidence="2">The sequence shown here is derived from an EMBL/GenBank/DDBJ whole genome shotgun (WGS) entry which is preliminary data.</text>
</comment>
<proteinExistence type="predicted"/>
<sequence>MTTPRTPPTVRVVKVRLSGMDDDAGAVADLLTRLLPELSGGRCQTGEISSAYPNRRGGGARRYFDLYLLDTDPTAAPDDHAADAEPDRGRLLRPNGELPESS</sequence>
<organism evidence="2 3">
    <name type="scientific">Actinomadura gamaensis</name>
    <dbReference type="NCBI Taxonomy" id="1763541"/>
    <lineage>
        <taxon>Bacteria</taxon>
        <taxon>Bacillati</taxon>
        <taxon>Actinomycetota</taxon>
        <taxon>Actinomycetes</taxon>
        <taxon>Streptosporangiales</taxon>
        <taxon>Thermomonosporaceae</taxon>
        <taxon>Actinomadura</taxon>
    </lineage>
</organism>
<evidence type="ECO:0000313" key="3">
    <source>
        <dbReference type="Proteomes" id="UP001595872"/>
    </source>
</evidence>
<feature type="region of interest" description="Disordered" evidence="1">
    <location>
        <begin position="74"/>
        <end position="102"/>
    </location>
</feature>
<reference evidence="3" key="1">
    <citation type="journal article" date="2019" name="Int. J. Syst. Evol. Microbiol.">
        <title>The Global Catalogue of Microorganisms (GCM) 10K type strain sequencing project: providing services to taxonomists for standard genome sequencing and annotation.</title>
        <authorList>
            <consortium name="The Broad Institute Genomics Platform"/>
            <consortium name="The Broad Institute Genome Sequencing Center for Infectious Disease"/>
            <person name="Wu L."/>
            <person name="Ma J."/>
        </authorList>
    </citation>
    <scope>NUCLEOTIDE SEQUENCE [LARGE SCALE GENOMIC DNA]</scope>
    <source>
        <strain evidence="3">KLKA75</strain>
    </source>
</reference>